<feature type="non-terminal residue" evidence="1">
    <location>
        <position position="1"/>
    </location>
</feature>
<evidence type="ECO:0000313" key="1">
    <source>
        <dbReference type="EMBL" id="MEQ2194945.1"/>
    </source>
</evidence>
<keyword evidence="2" id="KW-1185">Reference proteome</keyword>
<gene>
    <name evidence="1" type="ORF">XENOCAPTIV_005069</name>
</gene>
<evidence type="ECO:0000313" key="2">
    <source>
        <dbReference type="Proteomes" id="UP001434883"/>
    </source>
</evidence>
<protein>
    <submittedName>
        <fullName evidence="1">Uncharacterized protein</fullName>
    </submittedName>
</protein>
<sequence length="423" mass="45545">LGLRLRGLWIAGGSPVSAGQVFKAASGLLGGPLPRCVGVNNHSTGLQVAALLSAPTTTGGQGDPGHGSCTGVGLVAGNSSTSGQKDHSRRAYTLSGQRVLFKVFPHTEEGCLALSSAEPQGSESNSIGFCLFGCCTPMTSPEEWFSSIDLRDMYIHVPIHPGHRKYLVCLSGQTAGRQDSTGSRQLARLHRFRPGGVSGNVQGSGPHPGTVVDCELAEELFDPNTADFFYWHSPGLGGMVARPIAEQLVWIQSLLQSFHLGAALPVVAALAFTPLELLHLRPLQWWFSARHMDPLLHRWVRVQVTPRCTAFFRRWRDTMRISLPHGSFTPGGTGVAHESLASIASPPVGQGTVEASSEMGPFTMKAYACCWQRFTTWCSDTILDLGLCPLQDILRYLQCLFDILGRFNLVGVLGSHLCQPSSC</sequence>
<dbReference type="Proteomes" id="UP001434883">
    <property type="component" value="Unassembled WGS sequence"/>
</dbReference>
<proteinExistence type="predicted"/>
<reference evidence="1 2" key="1">
    <citation type="submission" date="2021-06" db="EMBL/GenBank/DDBJ databases">
        <authorList>
            <person name="Palmer J.M."/>
        </authorList>
    </citation>
    <scope>NUCLEOTIDE SEQUENCE [LARGE SCALE GENOMIC DNA]</scope>
    <source>
        <strain evidence="1 2">XC_2019</strain>
        <tissue evidence="1">Muscle</tissue>
    </source>
</reference>
<accession>A0ABV0QGM6</accession>
<organism evidence="1 2">
    <name type="scientific">Xenoophorus captivus</name>
    <dbReference type="NCBI Taxonomy" id="1517983"/>
    <lineage>
        <taxon>Eukaryota</taxon>
        <taxon>Metazoa</taxon>
        <taxon>Chordata</taxon>
        <taxon>Craniata</taxon>
        <taxon>Vertebrata</taxon>
        <taxon>Euteleostomi</taxon>
        <taxon>Actinopterygii</taxon>
        <taxon>Neopterygii</taxon>
        <taxon>Teleostei</taxon>
        <taxon>Neoteleostei</taxon>
        <taxon>Acanthomorphata</taxon>
        <taxon>Ovalentaria</taxon>
        <taxon>Atherinomorphae</taxon>
        <taxon>Cyprinodontiformes</taxon>
        <taxon>Goodeidae</taxon>
        <taxon>Xenoophorus</taxon>
    </lineage>
</organism>
<comment type="caution">
    <text evidence="1">The sequence shown here is derived from an EMBL/GenBank/DDBJ whole genome shotgun (WGS) entry which is preliminary data.</text>
</comment>
<dbReference type="EMBL" id="JAHRIN010009950">
    <property type="protein sequence ID" value="MEQ2194945.1"/>
    <property type="molecule type" value="Genomic_DNA"/>
</dbReference>
<name>A0ABV0QGM6_9TELE</name>